<keyword evidence="1" id="KW-0560">Oxidoreductase</keyword>
<dbReference type="InterPro" id="IPR010393">
    <property type="entry name" value="DUF991_YecM-like"/>
</dbReference>
<organism evidence="1">
    <name type="scientific">uncultured Microgenomates bacterium Rifle_16ft_4_minimus_954</name>
    <dbReference type="NCBI Taxonomy" id="1665122"/>
    <lineage>
        <taxon>Bacteria</taxon>
        <taxon>Candidatus Microgenomatota</taxon>
        <taxon>environmental samples</taxon>
    </lineage>
</organism>
<dbReference type="InterPro" id="IPR029068">
    <property type="entry name" value="Glyas_Bleomycin-R_OHBP_Dase"/>
</dbReference>
<dbReference type="EMBL" id="KT007056">
    <property type="protein sequence ID" value="AKQ04965.1"/>
    <property type="molecule type" value="Genomic_DNA"/>
</dbReference>
<dbReference type="PANTHER" id="PTHR37519">
    <property type="match status" value="1"/>
</dbReference>
<sequence length="157" mass="18402">MKLDDYSSFLDSWFSNIEKSGIDISGFPLDHLGYSVGSSEEYEETKKEFFKKKDKLASEIIFSGRRVAVIQLLKPLEYRDYHISAIELLEPKKGEKTFTGFEHAEFIISEPFEDVVKKYPKLPWDTNNINKPDFPRLKLVFDNEMELKFRHTPILKS</sequence>
<dbReference type="Gene3D" id="3.10.180.10">
    <property type="entry name" value="2,3-Dihydroxybiphenyl 1,2-Dioxygenase, domain 1"/>
    <property type="match status" value="1"/>
</dbReference>
<name>A0A0H4TDI6_9BACT</name>
<keyword evidence="1" id="KW-0223">Dioxygenase</keyword>
<reference evidence="1" key="1">
    <citation type="journal article" date="2015" name="ISME J.">
        <title>Aquifer environment selects for microbial species cohorts in sediment and groundwater.</title>
        <authorList>
            <person name="Hug L.A."/>
            <person name="Thomas B.C."/>
            <person name="Brown C.T."/>
            <person name="Frischkorn K.R."/>
            <person name="Williams K.H."/>
            <person name="Tringe S.G."/>
            <person name="Banfield J.F."/>
        </authorList>
    </citation>
    <scope>NUCLEOTIDE SEQUENCE</scope>
</reference>
<proteinExistence type="predicted"/>
<accession>A0A0H4TDI6</accession>
<dbReference type="SUPFAM" id="SSF54593">
    <property type="entry name" value="Glyoxalase/Bleomycin resistance protein/Dihydroxybiphenyl dioxygenase"/>
    <property type="match status" value="1"/>
</dbReference>
<dbReference type="GO" id="GO:0051213">
    <property type="term" value="F:dioxygenase activity"/>
    <property type="evidence" value="ECO:0007669"/>
    <property type="project" value="UniProtKB-KW"/>
</dbReference>
<protein>
    <submittedName>
        <fullName evidence="1">Dihydroxybiphenyl dioxygenase domain-containing protein</fullName>
    </submittedName>
</protein>
<dbReference type="PANTHER" id="PTHR37519:SF1">
    <property type="entry name" value="DIHYDROXYBIPHENYL DIOXYGENASE DOMAIN-CONTAINING PROTEIN"/>
    <property type="match status" value="1"/>
</dbReference>
<evidence type="ECO:0000313" key="1">
    <source>
        <dbReference type="EMBL" id="AKQ04965.1"/>
    </source>
</evidence>
<dbReference type="AlphaFoldDB" id="A0A0H4TDI6"/>
<dbReference type="Pfam" id="PF06185">
    <property type="entry name" value="YecM"/>
    <property type="match status" value="1"/>
</dbReference>